<dbReference type="EMBL" id="CP158253">
    <property type="protein sequence ID" value="XDJ45048.1"/>
    <property type="molecule type" value="Genomic_DNA"/>
</dbReference>
<evidence type="ECO:0000313" key="2">
    <source>
        <dbReference type="EMBL" id="XDJ55729.1"/>
    </source>
</evidence>
<organism evidence="2">
    <name type="scientific">Castellaniella ginsengisoli</name>
    <dbReference type="NCBI Taxonomy" id="546114"/>
    <lineage>
        <taxon>Bacteria</taxon>
        <taxon>Pseudomonadati</taxon>
        <taxon>Pseudomonadota</taxon>
        <taxon>Betaproteobacteria</taxon>
        <taxon>Burkholderiales</taxon>
        <taxon>Alcaligenaceae</taxon>
        <taxon>Castellaniella</taxon>
    </lineage>
</organism>
<dbReference type="AlphaFoldDB" id="A0AB39DLG1"/>
<gene>
    <name evidence="2" type="ORF">ABRZ00_00630</name>
    <name evidence="1" type="ORF">ABRZ02_01760</name>
</gene>
<accession>A0AB39DLG1</accession>
<dbReference type="EMBL" id="CP158257">
    <property type="protein sequence ID" value="XDJ55729.1"/>
    <property type="molecule type" value="Genomic_DNA"/>
</dbReference>
<dbReference type="GeneID" id="93065994"/>
<dbReference type="KEGG" id="cgin:ABRZ00_00630"/>
<sequence>MPKVSTIQTNFTAGEISPKVRGRVDVTRYQNGAALLENCLVDIYGGVRRAPGTEFIGPVADMDCSSLLIPFVFNRDAAYHLEFSDGTMRVIRAGAGIILKDGVPYELTIPYTQVELRELRYVQAADTMFIAHPDHPIHVLRRLAEDAWAINPAPFSVLPFGEIGHVFETFTLTLSDATVGTGRTATSSGSAFLASDVGRRITYLTGVAVVTAVSSGTAVTVEITSPFPGTAIDAGEWVLEDSPQTTLTPSAKGTVGQSITLTLSAAGWRSVDVGKFVEVNKGMVQITAVSSGTSASGVVKQDLDSAVAAQAGAWKLQSSVWGGLNGYPSAVTLNEQRLIAGGTVKYPQGVWGSCTGLYYDFTQGENDTDGFFFNVDSDQVSLVEHLASVRAIITLTAGGEFTVTGGVEKPITPTNAQAKSQSVYGSNAVRPVRVGDEIIFVQRAGRKVRAMGYRAESDSYVAPNLTTLAEHITESGVVQMAYQQEPDSVVWAVLANGKMAALTIDRDEGVIAWTSHKADGFYESVSAAPAGDRDEIMAVVRREVNGQTVRYIERLNPDYAVHAGIMGISEVGDAVWGGLTHLEGETVTVLADGVPQGMFTVSGGEITLPRAAHAVQIGLPVIPRIKTLPPEIMTPTGTAQSSKMRGHKYSLLVLNTTGAVVNGERITFRRFGSELLDKPPPMYSGWASVGDLGWHEGEMPIEITQPDPLPFHLLAVVRHWTTNE</sequence>
<dbReference type="RefSeq" id="WP_368647804.1">
    <property type="nucleotide sequence ID" value="NZ_CP158253.1"/>
</dbReference>
<evidence type="ECO:0000313" key="1">
    <source>
        <dbReference type="EMBL" id="XDJ45048.1"/>
    </source>
</evidence>
<name>A0AB39DLG1_9BURK</name>
<protein>
    <submittedName>
        <fullName evidence="2">Uncharacterized protein</fullName>
    </submittedName>
</protein>
<reference evidence="2" key="1">
    <citation type="submission" date="2024-05" db="EMBL/GenBank/DDBJ databases">
        <authorList>
            <person name="Luo Y.-C."/>
            <person name="Nicholds J."/>
            <person name="Mortimer T."/>
            <person name="Maboni G."/>
        </authorList>
    </citation>
    <scope>NUCLEOTIDE SEQUENCE</scope>
    <source>
        <strain evidence="2">150221</strain>
        <strain evidence="1">153271</strain>
    </source>
</reference>
<proteinExistence type="predicted"/>